<proteinExistence type="predicted"/>
<keyword evidence="1" id="KW-1133">Transmembrane helix</keyword>
<gene>
    <name evidence="2" type="ORF">FHK82_10385</name>
</gene>
<accession>A0A558D0P6</accession>
<feature type="transmembrane region" description="Helical" evidence="1">
    <location>
        <begin position="103"/>
        <end position="121"/>
    </location>
</feature>
<feature type="transmembrane region" description="Helical" evidence="1">
    <location>
        <begin position="20"/>
        <end position="45"/>
    </location>
</feature>
<keyword evidence="1" id="KW-0812">Transmembrane</keyword>
<name>A0A558D0P6_9GAMM</name>
<feature type="transmembrane region" description="Helical" evidence="1">
    <location>
        <begin position="51"/>
        <end position="69"/>
    </location>
</feature>
<evidence type="ECO:0000256" key="1">
    <source>
        <dbReference type="SAM" id="Phobius"/>
    </source>
</evidence>
<dbReference type="Proteomes" id="UP000317355">
    <property type="component" value="Unassembled WGS sequence"/>
</dbReference>
<comment type="caution">
    <text evidence="2">The sequence shown here is derived from an EMBL/GenBank/DDBJ whole genome shotgun (WGS) entry which is preliminary data.</text>
</comment>
<keyword evidence="1" id="KW-0472">Membrane</keyword>
<reference evidence="2 3" key="1">
    <citation type="submission" date="2019-07" db="EMBL/GenBank/DDBJ databases">
        <title>The pathways for chlorine oxyanion respiration interact through the shared metabolite chlorate.</title>
        <authorList>
            <person name="Barnum T.P."/>
            <person name="Cheng Y."/>
            <person name="Hill K.A."/>
            <person name="Lucas L.N."/>
            <person name="Carlson H.K."/>
            <person name="Coates J.D."/>
        </authorList>
    </citation>
    <scope>NUCLEOTIDE SEQUENCE [LARGE SCALE GENOMIC DNA]</scope>
    <source>
        <strain evidence="2">BK-3</strain>
    </source>
</reference>
<dbReference type="AlphaFoldDB" id="A0A558D0P6"/>
<organism evidence="2 3">
    <name type="scientific">Sedimenticola thiotaurini</name>
    <dbReference type="NCBI Taxonomy" id="1543721"/>
    <lineage>
        <taxon>Bacteria</taxon>
        <taxon>Pseudomonadati</taxon>
        <taxon>Pseudomonadota</taxon>
        <taxon>Gammaproteobacteria</taxon>
        <taxon>Chromatiales</taxon>
        <taxon>Sedimenticolaceae</taxon>
        <taxon>Sedimenticola</taxon>
    </lineage>
</organism>
<sequence length="136" mass="15648">MTFKARFFPQESRFLPGQRWLNVLFRTTHLVGLGGLGAGFLYPAVDQSWQLYLYLTLISGVGLSLISVYSNGIWLLQLRGQAVFVKLFLLVLMTPFPELKAELFILIIVISGWIAHAPARVRYYSLYHRRRIESLD</sequence>
<protein>
    <submittedName>
        <fullName evidence="2">Uncharacterized protein</fullName>
    </submittedName>
</protein>
<evidence type="ECO:0000313" key="2">
    <source>
        <dbReference type="EMBL" id="TVT54591.1"/>
    </source>
</evidence>
<dbReference type="EMBL" id="VMRY01000041">
    <property type="protein sequence ID" value="TVT54591.1"/>
    <property type="molecule type" value="Genomic_DNA"/>
</dbReference>
<evidence type="ECO:0000313" key="3">
    <source>
        <dbReference type="Proteomes" id="UP000317355"/>
    </source>
</evidence>
<dbReference type="STRING" id="1543721.AAY24_16145"/>
<feature type="transmembrane region" description="Helical" evidence="1">
    <location>
        <begin position="81"/>
        <end position="97"/>
    </location>
</feature>